<dbReference type="FunCoup" id="A8N952">
    <property type="interactions" value="388"/>
</dbReference>
<dbReference type="PROSITE" id="PS00911">
    <property type="entry name" value="DHODEHASE_1"/>
    <property type="match status" value="1"/>
</dbReference>
<dbReference type="NCBIfam" id="NF003652">
    <property type="entry name" value="PRK05286.2-5"/>
    <property type="match status" value="1"/>
</dbReference>
<dbReference type="GO" id="GO:0044205">
    <property type="term" value="P:'de novo' UMP biosynthetic process"/>
    <property type="evidence" value="ECO:0007669"/>
    <property type="project" value="UniProtKB-UniPathway"/>
</dbReference>
<evidence type="ECO:0000313" key="21">
    <source>
        <dbReference type="Proteomes" id="UP000001861"/>
    </source>
</evidence>
<evidence type="ECO:0000256" key="12">
    <source>
        <dbReference type="ARBA" id="ARBA00022989"/>
    </source>
</evidence>
<evidence type="ECO:0000256" key="4">
    <source>
        <dbReference type="ARBA" id="ARBA00012791"/>
    </source>
</evidence>
<dbReference type="NCBIfam" id="NF003645">
    <property type="entry name" value="PRK05286.1-2"/>
    <property type="match status" value="1"/>
</dbReference>
<comment type="catalytic activity">
    <reaction evidence="16 17">
        <text>(S)-dihydroorotate + a quinone = orotate + a quinol</text>
        <dbReference type="Rhea" id="RHEA:30187"/>
        <dbReference type="ChEBI" id="CHEBI:24646"/>
        <dbReference type="ChEBI" id="CHEBI:30839"/>
        <dbReference type="ChEBI" id="CHEBI:30864"/>
        <dbReference type="ChEBI" id="CHEBI:132124"/>
        <dbReference type="EC" id="1.3.5.2"/>
    </reaction>
</comment>
<evidence type="ECO:0000256" key="3">
    <source>
        <dbReference type="ARBA" id="ARBA00005359"/>
    </source>
</evidence>
<dbReference type="CDD" id="cd04738">
    <property type="entry name" value="DHOD_2_like"/>
    <property type="match status" value="1"/>
</dbReference>
<evidence type="ECO:0000313" key="20">
    <source>
        <dbReference type="EMBL" id="EAU90543.1"/>
    </source>
</evidence>
<evidence type="ECO:0000256" key="18">
    <source>
        <dbReference type="SAM" id="MobiDB-lite"/>
    </source>
</evidence>
<keyword evidence="14 17" id="KW-0496">Mitochondrion</keyword>
<dbReference type="GO" id="GO:0005743">
    <property type="term" value="C:mitochondrial inner membrane"/>
    <property type="evidence" value="ECO:0007669"/>
    <property type="project" value="UniProtKB-SubCell"/>
</dbReference>
<dbReference type="FunFam" id="3.20.20.70:FF:000066">
    <property type="entry name" value="Dihydroorotate dehydrogenase (quinone), mitochondrial"/>
    <property type="match status" value="1"/>
</dbReference>
<dbReference type="STRING" id="240176.A8N952"/>
<dbReference type="InterPro" id="IPR001295">
    <property type="entry name" value="Dihydroorotate_DH_CS"/>
</dbReference>
<comment type="caution">
    <text evidence="20">The sequence shown here is derived from an EMBL/GenBank/DDBJ whole genome shotgun (WGS) entry which is preliminary data.</text>
</comment>
<keyword evidence="8" id="KW-0812">Transmembrane</keyword>
<feature type="domain" description="Dihydroorotate dehydrogenase catalytic" evidence="19">
    <location>
        <begin position="110"/>
        <end position="419"/>
    </location>
</feature>
<dbReference type="EC" id="1.3.5.2" evidence="4 17"/>
<keyword evidence="9 17" id="KW-0999">Mitochondrion inner membrane</keyword>
<name>A8N952_COPC7</name>
<dbReference type="InterPro" id="IPR005720">
    <property type="entry name" value="Dihydroorotate_DH_cat"/>
</dbReference>
<dbReference type="NCBIfam" id="TIGR01036">
    <property type="entry name" value="pyrD_sub2"/>
    <property type="match status" value="1"/>
</dbReference>
<comment type="cofactor">
    <cofactor evidence="17">
        <name>FMN</name>
        <dbReference type="ChEBI" id="CHEBI:58210"/>
    </cofactor>
    <text evidence="17">Binds 1 FMN per subunit.</text>
</comment>
<protein>
    <recommendedName>
        <fullName evidence="5 17">Dihydroorotate dehydrogenase (quinone), mitochondrial</fullName>
        <shortName evidence="17">DHOdehase</shortName>
        <ecNumber evidence="4 17">1.3.5.2</ecNumber>
    </recommendedName>
</protein>
<keyword evidence="15" id="KW-0472">Membrane</keyword>
<dbReference type="OrthoDB" id="14784at2759"/>
<dbReference type="EMBL" id="AACS02000007">
    <property type="protein sequence ID" value="EAU90543.1"/>
    <property type="molecule type" value="Genomic_DNA"/>
</dbReference>
<sequence length="499" mass="53814">MTLLHRGTLRLAAQRSGKWRAASQTLRSASTKASSTPGATLRTVAYAGVFAVSAGLFSIYYFDSRSAIHRYVLTPVLRNVCDAEAGHKLAVKALKYGLAAKDRVEDDPILRGEIWGQEVNNPVGVAAGFDKDGEAIDGLFDLGFSWVEIGSVTPKPQPGNPKPRVFRLEEDQAIINRYGFPSQGHSYVLSRLQERLPPYEPQAEQASLRKGDILAVNLGKNKESPADSIDDFVKGVNTFGPYSDVLVINVSSPNTPGLRGLQNRDSLEELLQGVTKARDALAPSPITSKRPKLLLKLAPDLNESQLVEIAEVIRQSKIDGVIVSNTTIQRPKHLINASKQEAGGLSGPPVKPYSLLALKTLREQLPASIPLIGCGGIWTGKDALDFAKAGASLVQLYTSFGYDGVGTPRRIKDELVEELKKEGKTWNQIVTESVDKLSLKGSPPTGEIQKGEAAVGQLVAEAEHLKGLLDKLGDEIEKKAPLPGDHSIEQGEVQASNIS</sequence>
<dbReference type="InterPro" id="IPR013785">
    <property type="entry name" value="Aldolase_TIM"/>
</dbReference>
<evidence type="ECO:0000256" key="7">
    <source>
        <dbReference type="ARBA" id="ARBA00022643"/>
    </source>
</evidence>
<dbReference type="GO" id="GO:0006207">
    <property type="term" value="P:'de novo' pyrimidine nucleobase biosynthetic process"/>
    <property type="evidence" value="ECO:0007669"/>
    <property type="project" value="InterPro"/>
</dbReference>
<accession>A8N952</accession>
<dbReference type="Proteomes" id="UP000001861">
    <property type="component" value="Unassembled WGS sequence"/>
</dbReference>
<dbReference type="Pfam" id="PF01180">
    <property type="entry name" value="DHO_dh"/>
    <property type="match status" value="1"/>
</dbReference>
<evidence type="ECO:0000256" key="16">
    <source>
        <dbReference type="ARBA" id="ARBA00048639"/>
    </source>
</evidence>
<evidence type="ECO:0000259" key="19">
    <source>
        <dbReference type="Pfam" id="PF01180"/>
    </source>
</evidence>
<dbReference type="InParanoid" id="A8N952"/>
<keyword evidence="12" id="KW-1133">Transmembrane helix</keyword>
<dbReference type="OMA" id="IYGTDTR"/>
<evidence type="ECO:0000256" key="6">
    <source>
        <dbReference type="ARBA" id="ARBA00022630"/>
    </source>
</evidence>
<comment type="pathway">
    <text evidence="2 17">Pyrimidine metabolism; UMP biosynthesis via de novo pathway; orotate from (S)-dihydroorotate (quinone route): step 1/1.</text>
</comment>
<dbReference type="PROSITE" id="PS00912">
    <property type="entry name" value="DHODEHASE_2"/>
    <property type="match status" value="1"/>
</dbReference>
<dbReference type="AlphaFoldDB" id="A8N952"/>
<evidence type="ECO:0000256" key="15">
    <source>
        <dbReference type="ARBA" id="ARBA00023136"/>
    </source>
</evidence>
<dbReference type="GO" id="GO:0106430">
    <property type="term" value="F:dihydroorotate dehydrogenase (quinone) activity"/>
    <property type="evidence" value="ECO:0007669"/>
    <property type="project" value="UniProtKB-EC"/>
</dbReference>
<keyword evidence="7 17" id="KW-0288">FMN</keyword>
<dbReference type="KEGG" id="cci:CC1G_00927"/>
<dbReference type="InterPro" id="IPR005719">
    <property type="entry name" value="Dihydroorotate_DH_2"/>
</dbReference>
<evidence type="ECO:0000256" key="1">
    <source>
        <dbReference type="ARBA" id="ARBA00004434"/>
    </source>
</evidence>
<evidence type="ECO:0000256" key="8">
    <source>
        <dbReference type="ARBA" id="ARBA00022692"/>
    </source>
</evidence>
<organism evidence="20 21">
    <name type="scientific">Coprinopsis cinerea (strain Okayama-7 / 130 / ATCC MYA-4618 / FGSC 9003)</name>
    <name type="common">Inky cap fungus</name>
    <name type="synonym">Hormographiella aspergillata</name>
    <dbReference type="NCBI Taxonomy" id="240176"/>
    <lineage>
        <taxon>Eukaryota</taxon>
        <taxon>Fungi</taxon>
        <taxon>Dikarya</taxon>
        <taxon>Basidiomycota</taxon>
        <taxon>Agaricomycotina</taxon>
        <taxon>Agaricomycetes</taxon>
        <taxon>Agaricomycetidae</taxon>
        <taxon>Agaricales</taxon>
        <taxon>Agaricineae</taxon>
        <taxon>Psathyrellaceae</taxon>
        <taxon>Coprinopsis</taxon>
    </lineage>
</organism>
<evidence type="ECO:0000256" key="9">
    <source>
        <dbReference type="ARBA" id="ARBA00022792"/>
    </source>
</evidence>
<feature type="region of interest" description="Disordered" evidence="18">
    <location>
        <begin position="478"/>
        <end position="499"/>
    </location>
</feature>
<evidence type="ECO:0000256" key="11">
    <source>
        <dbReference type="ARBA" id="ARBA00022975"/>
    </source>
</evidence>
<evidence type="ECO:0000256" key="14">
    <source>
        <dbReference type="ARBA" id="ARBA00023128"/>
    </source>
</evidence>
<keyword evidence="6 17" id="KW-0285">Flavoprotein</keyword>
<dbReference type="eggNOG" id="KOG1436">
    <property type="taxonomic scope" value="Eukaryota"/>
</dbReference>
<dbReference type="PANTHER" id="PTHR48109">
    <property type="entry name" value="DIHYDROOROTATE DEHYDROGENASE (QUINONE), MITOCHONDRIAL-RELATED"/>
    <property type="match status" value="1"/>
</dbReference>
<comment type="similarity">
    <text evidence="3 17">Belongs to the dihydroorotate dehydrogenase family. Type 2 subfamily.</text>
</comment>
<evidence type="ECO:0000256" key="2">
    <source>
        <dbReference type="ARBA" id="ARBA00005161"/>
    </source>
</evidence>
<dbReference type="Gene3D" id="3.20.20.70">
    <property type="entry name" value="Aldolase class I"/>
    <property type="match status" value="1"/>
</dbReference>
<dbReference type="UniPathway" id="UPA00070">
    <property type="reaction ID" value="UER00946"/>
</dbReference>
<keyword evidence="21" id="KW-1185">Reference proteome</keyword>
<dbReference type="GeneID" id="6007852"/>
<gene>
    <name evidence="20" type="ORF">CC1G_00927</name>
</gene>
<evidence type="ECO:0000256" key="13">
    <source>
        <dbReference type="ARBA" id="ARBA00023002"/>
    </source>
</evidence>
<dbReference type="PANTHER" id="PTHR48109:SF4">
    <property type="entry name" value="DIHYDROOROTATE DEHYDROGENASE (QUINONE), MITOCHONDRIAL"/>
    <property type="match status" value="1"/>
</dbReference>
<dbReference type="SUPFAM" id="SSF51395">
    <property type="entry name" value="FMN-linked oxidoreductases"/>
    <property type="match status" value="1"/>
</dbReference>
<keyword evidence="10" id="KW-0809">Transit peptide</keyword>
<dbReference type="RefSeq" id="XP_001831380.1">
    <property type="nucleotide sequence ID" value="XM_001831328.2"/>
</dbReference>
<keyword evidence="11" id="KW-0665">Pyrimidine biosynthesis</keyword>
<evidence type="ECO:0000256" key="17">
    <source>
        <dbReference type="RuleBase" id="RU361255"/>
    </source>
</evidence>
<comment type="subcellular location">
    <subcellularLocation>
        <location evidence="1 17">Mitochondrion inner membrane</location>
        <topology evidence="1 17">Single-pass membrane protein</topology>
    </subcellularLocation>
</comment>
<dbReference type="VEuPathDB" id="FungiDB:CC1G_00927"/>
<evidence type="ECO:0000256" key="10">
    <source>
        <dbReference type="ARBA" id="ARBA00022946"/>
    </source>
</evidence>
<reference evidence="20 21" key="1">
    <citation type="journal article" date="2010" name="Proc. Natl. Acad. Sci. U.S.A.">
        <title>Insights into evolution of multicellular fungi from the assembled chromosomes of the mushroom Coprinopsis cinerea (Coprinus cinereus).</title>
        <authorList>
            <person name="Stajich J.E."/>
            <person name="Wilke S.K."/>
            <person name="Ahren D."/>
            <person name="Au C.H."/>
            <person name="Birren B.W."/>
            <person name="Borodovsky M."/>
            <person name="Burns C."/>
            <person name="Canback B."/>
            <person name="Casselton L.A."/>
            <person name="Cheng C.K."/>
            <person name="Deng J."/>
            <person name="Dietrich F.S."/>
            <person name="Fargo D.C."/>
            <person name="Farman M.L."/>
            <person name="Gathman A.C."/>
            <person name="Goldberg J."/>
            <person name="Guigo R."/>
            <person name="Hoegger P.J."/>
            <person name="Hooker J.B."/>
            <person name="Huggins A."/>
            <person name="James T.Y."/>
            <person name="Kamada T."/>
            <person name="Kilaru S."/>
            <person name="Kodira C."/>
            <person name="Kues U."/>
            <person name="Kupfer D."/>
            <person name="Kwan H.S."/>
            <person name="Lomsadze A."/>
            <person name="Li W."/>
            <person name="Lilly W.W."/>
            <person name="Ma L.J."/>
            <person name="Mackey A.J."/>
            <person name="Manning G."/>
            <person name="Martin F."/>
            <person name="Muraguchi H."/>
            <person name="Natvig D.O."/>
            <person name="Palmerini H."/>
            <person name="Ramesh M.A."/>
            <person name="Rehmeyer C.J."/>
            <person name="Roe B.A."/>
            <person name="Shenoy N."/>
            <person name="Stanke M."/>
            <person name="Ter-Hovhannisyan V."/>
            <person name="Tunlid A."/>
            <person name="Velagapudi R."/>
            <person name="Vision T.J."/>
            <person name="Zeng Q."/>
            <person name="Zolan M.E."/>
            <person name="Pukkila P.J."/>
        </authorList>
    </citation>
    <scope>NUCLEOTIDE SEQUENCE [LARGE SCALE GENOMIC DNA]</scope>
    <source>
        <strain evidence="21">Okayama-7 / 130 / ATCC MYA-4618 / FGSC 9003</strain>
    </source>
</reference>
<dbReference type="InterPro" id="IPR050074">
    <property type="entry name" value="DHO_dehydrogenase"/>
</dbReference>
<evidence type="ECO:0000256" key="5">
    <source>
        <dbReference type="ARBA" id="ARBA00017599"/>
    </source>
</evidence>
<keyword evidence="13 17" id="KW-0560">Oxidoreductase</keyword>
<proteinExistence type="inferred from homology"/>